<dbReference type="InParanoid" id="A0A6P6Y834"/>
<evidence type="ECO:0000313" key="2">
    <source>
        <dbReference type="Proteomes" id="UP000515146"/>
    </source>
</evidence>
<dbReference type="KEGG" id="dpte:113795562"/>
<evidence type="ECO:0000256" key="1">
    <source>
        <dbReference type="SAM" id="Phobius"/>
    </source>
</evidence>
<organism evidence="2 3">
    <name type="scientific">Dermatophagoides pteronyssinus</name>
    <name type="common">European house dust mite</name>
    <dbReference type="NCBI Taxonomy" id="6956"/>
    <lineage>
        <taxon>Eukaryota</taxon>
        <taxon>Metazoa</taxon>
        <taxon>Ecdysozoa</taxon>
        <taxon>Arthropoda</taxon>
        <taxon>Chelicerata</taxon>
        <taxon>Arachnida</taxon>
        <taxon>Acari</taxon>
        <taxon>Acariformes</taxon>
        <taxon>Sarcoptiformes</taxon>
        <taxon>Astigmata</taxon>
        <taxon>Psoroptidia</taxon>
        <taxon>Analgoidea</taxon>
        <taxon>Pyroglyphidae</taxon>
        <taxon>Dermatophagoidinae</taxon>
        <taxon>Dermatophagoides</taxon>
    </lineage>
</organism>
<reference evidence="3" key="1">
    <citation type="submission" date="2025-08" db="UniProtKB">
        <authorList>
            <consortium name="RefSeq"/>
        </authorList>
    </citation>
    <scope>IDENTIFICATION</scope>
    <source>
        <strain evidence="3">Airmid</strain>
    </source>
</reference>
<accession>A0A6P6Y834</accession>
<gene>
    <name evidence="3" type="primary">LOC113795562</name>
</gene>
<dbReference type="Proteomes" id="UP000515146">
    <property type="component" value="Unplaced"/>
</dbReference>
<keyword evidence="1" id="KW-1133">Transmembrane helix</keyword>
<feature type="transmembrane region" description="Helical" evidence="1">
    <location>
        <begin position="39"/>
        <end position="59"/>
    </location>
</feature>
<proteinExistence type="predicted"/>
<keyword evidence="1" id="KW-0472">Membrane</keyword>
<protein>
    <submittedName>
        <fullName evidence="3">Neuropeptide-like protein 28</fullName>
    </submittedName>
</protein>
<keyword evidence="1" id="KW-0812">Transmembrane</keyword>
<dbReference type="AlphaFoldDB" id="A0A6P6Y834"/>
<sequence>MLYKISIINQIKNQHTNLPIVVYFFLGKTSFFNQFKMRIFFFLFALLVAISTVSGIRGYRRHGGYGGGHYIRRSHGYGGGYHRGGYGRRHYG</sequence>
<name>A0A6P6Y834_DERPT</name>
<keyword evidence="2" id="KW-1185">Reference proteome</keyword>
<dbReference type="RefSeq" id="XP_027201552.1">
    <property type="nucleotide sequence ID" value="XM_027345751.1"/>
</dbReference>
<evidence type="ECO:0000313" key="3">
    <source>
        <dbReference type="RefSeq" id="XP_027201552.1"/>
    </source>
</evidence>